<evidence type="ECO:0000313" key="1">
    <source>
        <dbReference type="EMBL" id="KAJ6443115.1"/>
    </source>
</evidence>
<dbReference type="EMBL" id="JAQHRD010000003">
    <property type="protein sequence ID" value="KAJ6443115.1"/>
    <property type="molecule type" value="Genomic_DNA"/>
</dbReference>
<keyword evidence="2" id="KW-1185">Reference proteome</keyword>
<comment type="caution">
    <text evidence="1">The sequence shown here is derived from an EMBL/GenBank/DDBJ whole genome shotgun (WGS) entry which is preliminary data.</text>
</comment>
<dbReference type="AlphaFoldDB" id="A0AB34FYJ5"/>
<gene>
    <name evidence="1" type="ORF">O9K51_04294</name>
</gene>
<reference evidence="1" key="1">
    <citation type="submission" date="2023-01" db="EMBL/GenBank/DDBJ databases">
        <title>The growth and conidiation of Purpureocillium lavendulum are regulated by nitrogen source and histone H3K14 acetylation.</title>
        <authorList>
            <person name="Tang P."/>
            <person name="Han J."/>
            <person name="Zhang C."/>
            <person name="Tang P."/>
            <person name="Qi F."/>
            <person name="Zhang K."/>
            <person name="Liang L."/>
        </authorList>
    </citation>
    <scope>NUCLEOTIDE SEQUENCE</scope>
    <source>
        <strain evidence="1">YMF1.00683</strain>
    </source>
</reference>
<name>A0AB34FYJ5_9HYPO</name>
<organism evidence="1 2">
    <name type="scientific">Purpureocillium lavendulum</name>
    <dbReference type="NCBI Taxonomy" id="1247861"/>
    <lineage>
        <taxon>Eukaryota</taxon>
        <taxon>Fungi</taxon>
        <taxon>Dikarya</taxon>
        <taxon>Ascomycota</taxon>
        <taxon>Pezizomycotina</taxon>
        <taxon>Sordariomycetes</taxon>
        <taxon>Hypocreomycetidae</taxon>
        <taxon>Hypocreales</taxon>
        <taxon>Ophiocordycipitaceae</taxon>
        <taxon>Purpureocillium</taxon>
    </lineage>
</organism>
<accession>A0AB34FYJ5</accession>
<proteinExistence type="predicted"/>
<evidence type="ECO:0000313" key="2">
    <source>
        <dbReference type="Proteomes" id="UP001163105"/>
    </source>
</evidence>
<dbReference type="Proteomes" id="UP001163105">
    <property type="component" value="Unassembled WGS sequence"/>
</dbReference>
<sequence length="77" mass="8523">MGGRGINHVCRVAADQRVNLFRPQLHRKAKKHVLSRLLRSGSNQGATDIVPSPQQCGGVWVKYQVSASYFADAYRGL</sequence>
<protein>
    <submittedName>
        <fullName evidence="1">Uncharacterized protein</fullName>
    </submittedName>
</protein>